<name>A0A8J5N747_HOMAM</name>
<dbReference type="PANTHER" id="PTHR14365:SF1">
    <property type="entry name" value="APOPTOSIS REGULATORY PROTEIN SIVA"/>
    <property type="match status" value="1"/>
</dbReference>
<dbReference type="Proteomes" id="UP000747542">
    <property type="component" value="Unassembled WGS sequence"/>
</dbReference>
<accession>A0A8J5N747</accession>
<dbReference type="InterPro" id="IPR022773">
    <property type="entry name" value="Siva"/>
</dbReference>
<dbReference type="Pfam" id="PF05458">
    <property type="entry name" value="Siva"/>
    <property type="match status" value="1"/>
</dbReference>
<evidence type="ECO:0000313" key="2">
    <source>
        <dbReference type="Proteomes" id="UP000747542"/>
    </source>
</evidence>
<sequence length="143" mass="16078">MTGCKHRLLGIGGTVSDFPSPNYKYNQAKMPKRPCPFEESLSPLMKVHIGEKEVECGVMRRDKMKAVYDRTLNLLYCGAKNVTNNNAVEKMDTSPTKQMNNSSCPNLHQMVLTSSGTLVRSLPTSQISSRRKKCMFKLLLDCM</sequence>
<proteinExistence type="predicted"/>
<comment type="caution">
    <text evidence="1">The sequence shown here is derived from an EMBL/GenBank/DDBJ whole genome shotgun (WGS) entry which is preliminary data.</text>
</comment>
<dbReference type="PANTHER" id="PTHR14365">
    <property type="entry name" value="APOPTOSIS REGULATORY PROTEIN SIVA"/>
    <property type="match status" value="1"/>
</dbReference>
<gene>
    <name evidence="1" type="primary">Siva1-L</name>
    <name evidence="1" type="ORF">Hamer_G015171</name>
</gene>
<evidence type="ECO:0000313" key="1">
    <source>
        <dbReference type="EMBL" id="KAG7174966.1"/>
    </source>
</evidence>
<dbReference type="EMBL" id="JAHLQT010006356">
    <property type="protein sequence ID" value="KAG7174966.1"/>
    <property type="molecule type" value="Genomic_DNA"/>
</dbReference>
<reference evidence="1" key="1">
    <citation type="journal article" date="2021" name="Sci. Adv.">
        <title>The American lobster genome reveals insights on longevity, neural, and immune adaptations.</title>
        <authorList>
            <person name="Polinski J.M."/>
            <person name="Zimin A.V."/>
            <person name="Clark K.F."/>
            <person name="Kohn A.B."/>
            <person name="Sadowski N."/>
            <person name="Timp W."/>
            <person name="Ptitsyn A."/>
            <person name="Khanna P."/>
            <person name="Romanova D.Y."/>
            <person name="Williams P."/>
            <person name="Greenwood S.J."/>
            <person name="Moroz L.L."/>
            <person name="Walt D.R."/>
            <person name="Bodnar A.G."/>
        </authorList>
    </citation>
    <scope>NUCLEOTIDE SEQUENCE</scope>
    <source>
        <strain evidence="1">GMGI-L3</strain>
    </source>
</reference>
<dbReference type="GO" id="GO:0005175">
    <property type="term" value="F:CD27 receptor binding"/>
    <property type="evidence" value="ECO:0007669"/>
    <property type="project" value="TreeGrafter"/>
</dbReference>
<protein>
    <submittedName>
        <fullName evidence="1">Apoptosis regulatory protein Siva-like</fullName>
    </submittedName>
</protein>
<organism evidence="1 2">
    <name type="scientific">Homarus americanus</name>
    <name type="common">American lobster</name>
    <dbReference type="NCBI Taxonomy" id="6706"/>
    <lineage>
        <taxon>Eukaryota</taxon>
        <taxon>Metazoa</taxon>
        <taxon>Ecdysozoa</taxon>
        <taxon>Arthropoda</taxon>
        <taxon>Crustacea</taxon>
        <taxon>Multicrustacea</taxon>
        <taxon>Malacostraca</taxon>
        <taxon>Eumalacostraca</taxon>
        <taxon>Eucarida</taxon>
        <taxon>Decapoda</taxon>
        <taxon>Pleocyemata</taxon>
        <taxon>Astacidea</taxon>
        <taxon>Nephropoidea</taxon>
        <taxon>Nephropidae</taxon>
        <taxon>Homarus</taxon>
    </lineage>
</organism>
<keyword evidence="2" id="KW-1185">Reference proteome</keyword>
<dbReference type="GO" id="GO:0097191">
    <property type="term" value="P:extrinsic apoptotic signaling pathway"/>
    <property type="evidence" value="ECO:0007669"/>
    <property type="project" value="TreeGrafter"/>
</dbReference>
<dbReference type="AlphaFoldDB" id="A0A8J5N747"/>